<comment type="caution">
    <text evidence="8">The sequence shown here is derived from an EMBL/GenBank/DDBJ whole genome shotgun (WGS) entry which is preliminary data.</text>
</comment>
<dbReference type="GO" id="GO:0012505">
    <property type="term" value="C:endomembrane system"/>
    <property type="evidence" value="ECO:0007669"/>
    <property type="project" value="UniProtKB-SubCell"/>
</dbReference>
<dbReference type="InterPro" id="IPR042855">
    <property type="entry name" value="V_SNARE_CC"/>
</dbReference>
<dbReference type="Proteomes" id="UP000593572">
    <property type="component" value="Unassembled WGS sequence"/>
</dbReference>
<name>A0A7J8MT56_9ROSI</name>
<dbReference type="SMART" id="SM01270">
    <property type="entry name" value="Longin"/>
    <property type="match status" value="1"/>
</dbReference>
<dbReference type="PANTHER" id="PTHR21136:SF181">
    <property type="entry name" value="LONGIN-LIKE DOMAIN-CONTAINING PROTEIN-RELATED"/>
    <property type="match status" value="1"/>
</dbReference>
<dbReference type="InterPro" id="IPR051097">
    <property type="entry name" value="Synaptobrevin-like_transport"/>
</dbReference>
<dbReference type="Gene3D" id="1.20.5.110">
    <property type="match status" value="1"/>
</dbReference>
<evidence type="ECO:0000256" key="2">
    <source>
        <dbReference type="ARBA" id="ARBA00023136"/>
    </source>
</evidence>
<dbReference type="Gene3D" id="3.30.450.50">
    <property type="entry name" value="Longin domain"/>
    <property type="match status" value="1"/>
</dbReference>
<gene>
    <name evidence="8" type="ORF">Golob_005442</name>
</gene>
<dbReference type="Pfam" id="PF00957">
    <property type="entry name" value="Synaptobrevin"/>
    <property type="match status" value="1"/>
</dbReference>
<keyword evidence="4" id="KW-0175">Coiled coil</keyword>
<dbReference type="CDD" id="cd14824">
    <property type="entry name" value="Longin"/>
    <property type="match status" value="1"/>
</dbReference>
<feature type="domain" description="V-SNARE coiled-coil homology" evidence="7">
    <location>
        <begin position="127"/>
        <end position="193"/>
    </location>
</feature>
<feature type="transmembrane region" description="Helical" evidence="5">
    <location>
        <begin position="218"/>
        <end position="241"/>
    </location>
</feature>
<protein>
    <recommendedName>
        <fullName evidence="10">Longin domain-containing protein</fullName>
    </recommendedName>
</protein>
<dbReference type="FunFam" id="3.30.450.50:FF:000015">
    <property type="entry name" value="Synaptobrevin 2 isoform 1"/>
    <property type="match status" value="1"/>
</dbReference>
<dbReference type="EMBL" id="JABEZX010000010">
    <property type="protein sequence ID" value="MBA0567911.1"/>
    <property type="molecule type" value="Genomic_DNA"/>
</dbReference>
<evidence type="ECO:0000259" key="6">
    <source>
        <dbReference type="PROSITE" id="PS50859"/>
    </source>
</evidence>
<comment type="subcellular location">
    <subcellularLocation>
        <location evidence="3">Endomembrane system</location>
        <topology evidence="3">Single-pass type IV membrane protein</topology>
    </subcellularLocation>
</comment>
<dbReference type="GO" id="GO:0005737">
    <property type="term" value="C:cytoplasm"/>
    <property type="evidence" value="ECO:0007669"/>
    <property type="project" value="UniProtKB-ARBA"/>
</dbReference>
<evidence type="ECO:0008006" key="10">
    <source>
        <dbReference type="Google" id="ProtNLM"/>
    </source>
</evidence>
<dbReference type="SUPFAM" id="SSF58038">
    <property type="entry name" value="SNARE fusion complex"/>
    <property type="match status" value="1"/>
</dbReference>
<dbReference type="Pfam" id="PF13774">
    <property type="entry name" value="Longin"/>
    <property type="match status" value="1"/>
</dbReference>
<dbReference type="AlphaFoldDB" id="A0A7J8MT56"/>
<reference evidence="8 9" key="1">
    <citation type="journal article" date="2019" name="Genome Biol. Evol.">
        <title>Insights into the evolution of the New World diploid cottons (Gossypium, subgenus Houzingenia) based on genome sequencing.</title>
        <authorList>
            <person name="Grover C.E."/>
            <person name="Arick M.A. 2nd"/>
            <person name="Thrash A."/>
            <person name="Conover J.L."/>
            <person name="Sanders W.S."/>
            <person name="Peterson D.G."/>
            <person name="Frelichowski J.E."/>
            <person name="Scheffler J.A."/>
            <person name="Scheffler B.E."/>
            <person name="Wendel J.F."/>
        </authorList>
    </citation>
    <scope>NUCLEOTIDE SEQUENCE [LARGE SCALE GENOMIC DNA]</scope>
    <source>
        <strain evidence="8">157</strain>
        <tissue evidence="8">Leaf</tissue>
    </source>
</reference>
<evidence type="ECO:0000256" key="3">
    <source>
        <dbReference type="ARBA" id="ARBA00046280"/>
    </source>
</evidence>
<sequence length="259" mass="29340">MGILYGMVARGQVVLAEFSATQTNASVVARLILEKMKEVKNNCISSFSHHPYIFHVKGTDGLTVLCMADDASGRIIPFAFLEDIHKKFVKTFGRAVHSASAYAMNDEFSRVLCQQIDHFSRNPNVDRLNRLKGEMNQVQSVLVDNIEKALERGDRLALLVEKAITMQQPMQGNNSTVALKRKARSYKNVIWWRDCKFTSCNFKNELLMTMMMMLSCRATLMLLFLLTIVYVSLAFVCNGLFLSSCFNHMTMASVVPHMF</sequence>
<dbReference type="CDD" id="cd15843">
    <property type="entry name" value="R-SNARE"/>
    <property type="match status" value="1"/>
</dbReference>
<accession>A0A7J8MT56</accession>
<comment type="similarity">
    <text evidence="1">Belongs to the synaptobrevin family.</text>
</comment>
<dbReference type="PANTHER" id="PTHR21136">
    <property type="entry name" value="SNARE PROTEINS"/>
    <property type="match status" value="1"/>
</dbReference>
<keyword evidence="2 5" id="KW-0472">Membrane</keyword>
<evidence type="ECO:0000256" key="5">
    <source>
        <dbReference type="SAM" id="Phobius"/>
    </source>
</evidence>
<dbReference type="PROSITE" id="PS50859">
    <property type="entry name" value="LONGIN"/>
    <property type="match status" value="1"/>
</dbReference>
<evidence type="ECO:0000313" key="9">
    <source>
        <dbReference type="Proteomes" id="UP000593572"/>
    </source>
</evidence>
<organism evidence="8 9">
    <name type="scientific">Gossypium lobatum</name>
    <dbReference type="NCBI Taxonomy" id="34289"/>
    <lineage>
        <taxon>Eukaryota</taxon>
        <taxon>Viridiplantae</taxon>
        <taxon>Streptophyta</taxon>
        <taxon>Embryophyta</taxon>
        <taxon>Tracheophyta</taxon>
        <taxon>Spermatophyta</taxon>
        <taxon>Magnoliopsida</taxon>
        <taxon>eudicotyledons</taxon>
        <taxon>Gunneridae</taxon>
        <taxon>Pentapetalae</taxon>
        <taxon>rosids</taxon>
        <taxon>malvids</taxon>
        <taxon>Malvales</taxon>
        <taxon>Malvaceae</taxon>
        <taxon>Malvoideae</taxon>
        <taxon>Gossypium</taxon>
    </lineage>
</organism>
<evidence type="ECO:0000259" key="7">
    <source>
        <dbReference type="PROSITE" id="PS50892"/>
    </source>
</evidence>
<keyword evidence="5" id="KW-0812">Transmembrane</keyword>
<keyword evidence="9" id="KW-1185">Reference proteome</keyword>
<evidence type="ECO:0000256" key="4">
    <source>
        <dbReference type="PROSITE-ProRule" id="PRU00290"/>
    </source>
</evidence>
<keyword evidence="5" id="KW-1133">Transmembrane helix</keyword>
<proteinExistence type="inferred from homology"/>
<dbReference type="SUPFAM" id="SSF64356">
    <property type="entry name" value="SNARE-like"/>
    <property type="match status" value="1"/>
</dbReference>
<evidence type="ECO:0000313" key="8">
    <source>
        <dbReference type="EMBL" id="MBA0567911.1"/>
    </source>
</evidence>
<evidence type="ECO:0000256" key="1">
    <source>
        <dbReference type="ARBA" id="ARBA00008025"/>
    </source>
</evidence>
<dbReference type="PROSITE" id="PS50892">
    <property type="entry name" value="V_SNARE"/>
    <property type="match status" value="1"/>
</dbReference>
<dbReference type="InterPro" id="IPR010908">
    <property type="entry name" value="Longin_dom"/>
</dbReference>
<feature type="domain" description="Longin" evidence="6">
    <location>
        <begin position="7"/>
        <end position="112"/>
    </location>
</feature>
<dbReference type="InterPro" id="IPR011012">
    <property type="entry name" value="Longin-like_dom_sf"/>
</dbReference>